<sequence>MTLLDDGVTCQGGDVEFVFVSGNPALDLLGTLKWRRTAPEEGLAEPADAARWAVEAGLLSAAPAAGRDDLDRIRELREVTYRLVHATLGGSGWDGADLRTLNAAAAGSPTSLTLGSRGAQRTGGLGAATAEVARAAVVLLGEMAGETPPRVRECERQACTRLFIDRSRGGTRSWCGMAECGNRVKAREYRARKAATST</sequence>
<dbReference type="STRING" id="512565.AMIS_45660"/>
<protein>
    <recommendedName>
        <fullName evidence="1">Zinc finger CGNR domain-containing protein</fullName>
    </recommendedName>
</protein>
<dbReference type="Gene3D" id="1.10.3300.10">
    <property type="entry name" value="Jann2411-like domain"/>
    <property type="match status" value="1"/>
</dbReference>
<dbReference type="EMBL" id="AP012319">
    <property type="protein sequence ID" value="BAL89786.1"/>
    <property type="molecule type" value="Genomic_DNA"/>
</dbReference>
<gene>
    <name evidence="2" type="ordered locus">AMIS_45660</name>
</gene>
<dbReference type="HOGENOM" id="CLU_087298_3_1_11"/>
<reference evidence="2 3" key="1">
    <citation type="submission" date="2012-02" db="EMBL/GenBank/DDBJ databases">
        <title>Complete genome sequence of Actinoplanes missouriensis 431 (= NBRC 102363).</title>
        <authorList>
            <person name="Ohnishi Y."/>
            <person name="Ishikawa J."/>
            <person name="Sekine M."/>
            <person name="Hosoyama A."/>
            <person name="Harada T."/>
            <person name="Narita H."/>
            <person name="Hata T."/>
            <person name="Konno Y."/>
            <person name="Tutikane K."/>
            <person name="Fujita N."/>
            <person name="Horinouchi S."/>
            <person name="Hayakawa M."/>
        </authorList>
    </citation>
    <scope>NUCLEOTIDE SEQUENCE [LARGE SCALE GENOMIC DNA]</scope>
    <source>
        <strain evidence="3">ATCC 14538 / DSM 43046 / CBS 188.64 / JCM 3121 / NBRC 102363 / NCIMB 12654 / NRRL B-3342 / UNCC 431</strain>
    </source>
</reference>
<dbReference type="Proteomes" id="UP000007882">
    <property type="component" value="Chromosome"/>
</dbReference>
<dbReference type="KEGG" id="ams:AMIS_45660"/>
<dbReference type="eggNOG" id="COG5516">
    <property type="taxonomic scope" value="Bacteria"/>
</dbReference>
<dbReference type="PANTHER" id="PTHR35525">
    <property type="entry name" value="BLL6575 PROTEIN"/>
    <property type="match status" value="1"/>
</dbReference>
<feature type="domain" description="Zinc finger CGNR" evidence="1">
    <location>
        <begin position="150"/>
        <end position="193"/>
    </location>
</feature>
<evidence type="ECO:0000313" key="3">
    <source>
        <dbReference type="Proteomes" id="UP000007882"/>
    </source>
</evidence>
<dbReference type="InterPro" id="IPR010852">
    <property type="entry name" value="ABATE"/>
</dbReference>
<dbReference type="Pfam" id="PF11706">
    <property type="entry name" value="zf-CGNR"/>
    <property type="match status" value="1"/>
</dbReference>
<evidence type="ECO:0000313" key="2">
    <source>
        <dbReference type="EMBL" id="BAL89786.1"/>
    </source>
</evidence>
<dbReference type="AlphaFoldDB" id="I0H9U9"/>
<organism evidence="2 3">
    <name type="scientific">Actinoplanes missouriensis (strain ATCC 14538 / DSM 43046 / CBS 188.64 / JCM 3121 / NBRC 102363 / NCIMB 12654 / NRRL B-3342 / UNCC 431)</name>
    <dbReference type="NCBI Taxonomy" id="512565"/>
    <lineage>
        <taxon>Bacteria</taxon>
        <taxon>Bacillati</taxon>
        <taxon>Actinomycetota</taxon>
        <taxon>Actinomycetes</taxon>
        <taxon>Micromonosporales</taxon>
        <taxon>Micromonosporaceae</taxon>
        <taxon>Actinoplanes</taxon>
    </lineage>
</organism>
<dbReference type="Pfam" id="PF07336">
    <property type="entry name" value="ABATE"/>
    <property type="match status" value="1"/>
</dbReference>
<accession>I0H9U9</accession>
<dbReference type="SUPFAM" id="SSF160904">
    <property type="entry name" value="Jann2411-like"/>
    <property type="match status" value="1"/>
</dbReference>
<dbReference type="PATRIC" id="fig|512565.3.peg.4551"/>
<proteinExistence type="predicted"/>
<evidence type="ECO:0000259" key="1">
    <source>
        <dbReference type="Pfam" id="PF11706"/>
    </source>
</evidence>
<dbReference type="PANTHER" id="PTHR35525:SF3">
    <property type="entry name" value="BLL6575 PROTEIN"/>
    <property type="match status" value="1"/>
</dbReference>
<dbReference type="InterPro" id="IPR021005">
    <property type="entry name" value="Znf_CGNR"/>
</dbReference>
<dbReference type="RefSeq" id="WP_014444676.1">
    <property type="nucleotide sequence ID" value="NC_017093.1"/>
</dbReference>
<keyword evidence="3" id="KW-1185">Reference proteome</keyword>
<dbReference type="InterPro" id="IPR023286">
    <property type="entry name" value="ABATE_dom_sf"/>
</dbReference>
<name>I0H9U9_ACTM4</name>